<comment type="caution">
    <text evidence="10">The sequence shown here is derived from an EMBL/GenBank/DDBJ whole genome shotgun (WGS) entry which is preliminary data.</text>
</comment>
<evidence type="ECO:0000256" key="1">
    <source>
        <dbReference type="ARBA" id="ARBA00004651"/>
    </source>
</evidence>
<feature type="transmembrane region" description="Helical" evidence="8">
    <location>
        <begin position="334"/>
        <end position="355"/>
    </location>
</feature>
<dbReference type="PANTHER" id="PTHR30572">
    <property type="entry name" value="MEMBRANE COMPONENT OF TRANSPORTER-RELATED"/>
    <property type="match status" value="1"/>
</dbReference>
<keyword evidence="4 8" id="KW-1133">Transmembrane helix</keyword>
<evidence type="ECO:0000256" key="3">
    <source>
        <dbReference type="ARBA" id="ARBA00022692"/>
    </source>
</evidence>
<dbReference type="EMBL" id="JBHSLD010000004">
    <property type="protein sequence ID" value="MFC5379663.1"/>
    <property type="molecule type" value="Genomic_DNA"/>
</dbReference>
<proteinExistence type="inferred from homology"/>
<organism evidence="10 11">
    <name type="scientific">Aquipuribacter nitratireducens</name>
    <dbReference type="NCBI Taxonomy" id="650104"/>
    <lineage>
        <taxon>Bacteria</taxon>
        <taxon>Bacillati</taxon>
        <taxon>Actinomycetota</taxon>
        <taxon>Actinomycetes</taxon>
        <taxon>Micrococcales</taxon>
        <taxon>Intrasporangiaceae</taxon>
        <taxon>Aquipuribacter</taxon>
    </lineage>
</organism>
<dbReference type="Pfam" id="PF02687">
    <property type="entry name" value="FtsX"/>
    <property type="match status" value="2"/>
</dbReference>
<feature type="transmembrane region" description="Helical" evidence="8">
    <location>
        <begin position="449"/>
        <end position="468"/>
    </location>
</feature>
<feature type="domain" description="ABC3 transporter permease C-terminal" evidence="9">
    <location>
        <begin position="284"/>
        <end position="402"/>
    </location>
</feature>
<feature type="domain" description="ABC3 transporter permease C-terminal" evidence="9">
    <location>
        <begin position="742"/>
        <end position="856"/>
    </location>
</feature>
<protein>
    <submittedName>
        <fullName evidence="10">ABC transporter permease</fullName>
    </submittedName>
</protein>
<gene>
    <name evidence="10" type="ORF">ACFPJ6_02560</name>
</gene>
<keyword evidence="5 8" id="KW-0472">Membrane</keyword>
<evidence type="ECO:0000256" key="7">
    <source>
        <dbReference type="SAM" id="MobiDB-lite"/>
    </source>
</evidence>
<feature type="transmembrane region" description="Helical" evidence="8">
    <location>
        <begin position="376"/>
        <end position="394"/>
    </location>
</feature>
<dbReference type="Proteomes" id="UP001596122">
    <property type="component" value="Unassembled WGS sequence"/>
</dbReference>
<reference evidence="11" key="1">
    <citation type="journal article" date="2019" name="Int. J. Syst. Evol. Microbiol.">
        <title>The Global Catalogue of Microorganisms (GCM) 10K type strain sequencing project: providing services to taxonomists for standard genome sequencing and annotation.</title>
        <authorList>
            <consortium name="The Broad Institute Genomics Platform"/>
            <consortium name="The Broad Institute Genome Sequencing Center for Infectious Disease"/>
            <person name="Wu L."/>
            <person name="Ma J."/>
        </authorList>
    </citation>
    <scope>NUCLEOTIDE SEQUENCE [LARGE SCALE GENOMIC DNA]</scope>
    <source>
        <strain evidence="11">CCUG 43114</strain>
    </source>
</reference>
<feature type="transmembrane region" description="Helical" evidence="8">
    <location>
        <begin position="423"/>
        <end position="442"/>
    </location>
</feature>
<sequence>MLRVTLANVRGHVVRLLLTCLAVTLGTAFVAGSFVLTDSIDRTFSAIFATADSTDAVVRLEGAGPSGDAAATAEGAGAGTGAQAGPDEVASLPGLPLELADDIEAVDGVERAVPALTGSAVLRGADGTAVRSGGAPALGFAWDPLDPSVRLLDGRGAESPDEVVVETTTLEQSGLALGDETVVVVNGTPFDVTVVGEATNDTPTAGAAIVLVEQDLAREQFAPTGVVPSITVTAVDGLTQEEVVDRVAPLVPDGAEVVTGQQQADETQETLATALGFITTFLLVFAGVALFVGAFIIFNTFSMLVAQRTRELALLRAIGASRGQVVRSVLGESVVVGLVGSLAGLGIGIGLAAALQQLIGGLFGLELERLPVEPRTVVATLVLGVAVTALAAVLPARRASATAPVAAMRDEQALPRGAVRLRAVLGLAVAAVGAVAMALVLTDTVDTQPLAVLGAGVTAVFLGVAAASPAVSKPVVWLVTAPFAGRAVGRLAQRNGLRNPRRTAATASALMVGLALVGAASVLSSSAAASVSDIIDDEFTGDLVVSDGGQPSIPATVADAVRDVDGVEAVLELPFTAATVDGEDGFGMAVDPATLPGLVELTTVEGSLDALGDGVWLTESRADELGAAVGDTVTVAVGNGAAAEREVLAVYEDSQLVAADVLVSDDVYAAGVDGVQAGGPGGGGGVQYVLVDVADDADLAAVEAAVADVAADFLTLSVLDADEFTSEQTAQITTVLGLIYALLGLSLVIATLGVINTLALSVVERTREIGLLRAIGLTRAQLRRTVTIESVATTVFGALLGVALGLAFGVAFQRAVADDGLEVLAVPWATMTVVLVGSAVVGVVAALLPAWRATRVDVLRAITTE</sequence>
<evidence type="ECO:0000313" key="10">
    <source>
        <dbReference type="EMBL" id="MFC5379663.1"/>
    </source>
</evidence>
<dbReference type="InterPro" id="IPR050250">
    <property type="entry name" value="Macrolide_Exporter_MacB"/>
</dbReference>
<evidence type="ECO:0000256" key="2">
    <source>
        <dbReference type="ARBA" id="ARBA00022475"/>
    </source>
</evidence>
<dbReference type="RefSeq" id="WP_340268890.1">
    <property type="nucleotide sequence ID" value="NZ_JBBEOG010000003.1"/>
</dbReference>
<feature type="transmembrane region" description="Helical" evidence="8">
    <location>
        <begin position="738"/>
        <end position="763"/>
    </location>
</feature>
<dbReference type="InterPro" id="IPR003838">
    <property type="entry name" value="ABC3_permease_C"/>
</dbReference>
<feature type="transmembrane region" description="Helical" evidence="8">
    <location>
        <begin position="791"/>
        <end position="812"/>
    </location>
</feature>
<feature type="transmembrane region" description="Helical" evidence="8">
    <location>
        <begin position="12"/>
        <end position="36"/>
    </location>
</feature>
<keyword evidence="11" id="KW-1185">Reference proteome</keyword>
<evidence type="ECO:0000256" key="4">
    <source>
        <dbReference type="ARBA" id="ARBA00022989"/>
    </source>
</evidence>
<evidence type="ECO:0000256" key="6">
    <source>
        <dbReference type="ARBA" id="ARBA00038076"/>
    </source>
</evidence>
<feature type="region of interest" description="Disordered" evidence="7">
    <location>
        <begin position="68"/>
        <end position="87"/>
    </location>
</feature>
<name>A0ABW0GIH1_9MICO</name>
<comment type="subcellular location">
    <subcellularLocation>
        <location evidence="1">Cell membrane</location>
        <topology evidence="1">Multi-pass membrane protein</topology>
    </subcellularLocation>
</comment>
<feature type="transmembrane region" description="Helical" evidence="8">
    <location>
        <begin position="824"/>
        <end position="851"/>
    </location>
</feature>
<accession>A0ABW0GIH1</accession>
<comment type="similarity">
    <text evidence="6">Belongs to the ABC-4 integral membrane protein family.</text>
</comment>
<feature type="transmembrane region" description="Helical" evidence="8">
    <location>
        <begin position="271"/>
        <end position="298"/>
    </location>
</feature>
<keyword evidence="2" id="KW-1003">Cell membrane</keyword>
<evidence type="ECO:0000256" key="8">
    <source>
        <dbReference type="SAM" id="Phobius"/>
    </source>
</evidence>
<keyword evidence="3 8" id="KW-0812">Transmembrane</keyword>
<evidence type="ECO:0000313" key="11">
    <source>
        <dbReference type="Proteomes" id="UP001596122"/>
    </source>
</evidence>
<feature type="transmembrane region" description="Helical" evidence="8">
    <location>
        <begin position="504"/>
        <end position="523"/>
    </location>
</feature>
<evidence type="ECO:0000259" key="9">
    <source>
        <dbReference type="Pfam" id="PF02687"/>
    </source>
</evidence>
<dbReference type="PANTHER" id="PTHR30572:SF4">
    <property type="entry name" value="ABC TRANSPORTER PERMEASE YTRF"/>
    <property type="match status" value="1"/>
</dbReference>
<evidence type="ECO:0000256" key="5">
    <source>
        <dbReference type="ARBA" id="ARBA00023136"/>
    </source>
</evidence>